<name>A0ABV6S5Z9_9SPHN</name>
<evidence type="ECO:0000313" key="1">
    <source>
        <dbReference type="EMBL" id="MFC0684667.1"/>
    </source>
</evidence>
<keyword evidence="2" id="KW-1185">Reference proteome</keyword>
<accession>A0ABV6S5Z9</accession>
<proteinExistence type="predicted"/>
<dbReference type="RefSeq" id="WP_267223152.1">
    <property type="nucleotide sequence ID" value="NZ_JAPCWC010000020.1"/>
</dbReference>
<dbReference type="Proteomes" id="UP001589858">
    <property type="component" value="Unassembled WGS sequence"/>
</dbReference>
<evidence type="ECO:0000313" key="2">
    <source>
        <dbReference type="Proteomes" id="UP001589858"/>
    </source>
</evidence>
<protein>
    <submittedName>
        <fullName evidence="1">Uncharacterized protein</fullName>
    </submittedName>
</protein>
<comment type="caution">
    <text evidence="1">The sequence shown here is derived from an EMBL/GenBank/DDBJ whole genome shotgun (WGS) entry which is preliminary data.</text>
</comment>
<sequence length="61" mass="6329">MARDVLHGVAVRFGDCRVEADDLGGVGRSDRLAQLITLGPGALKGCHDFGHVAGAGRDRAD</sequence>
<reference evidence="1 2" key="1">
    <citation type="submission" date="2024-09" db="EMBL/GenBank/DDBJ databases">
        <authorList>
            <person name="Sun Q."/>
            <person name="Mori K."/>
        </authorList>
    </citation>
    <scope>NUCLEOTIDE SEQUENCE [LARGE SCALE GENOMIC DNA]</scope>
    <source>
        <strain evidence="1 2">CICC 11035S</strain>
    </source>
</reference>
<dbReference type="EMBL" id="JBHLTM010000028">
    <property type="protein sequence ID" value="MFC0684667.1"/>
    <property type="molecule type" value="Genomic_DNA"/>
</dbReference>
<gene>
    <name evidence="1" type="ORF">ACFFF8_08670</name>
</gene>
<organism evidence="1 2">
    <name type="scientific">Novosphingobium clariflavum</name>
    <dbReference type="NCBI Taxonomy" id="2029884"/>
    <lineage>
        <taxon>Bacteria</taxon>
        <taxon>Pseudomonadati</taxon>
        <taxon>Pseudomonadota</taxon>
        <taxon>Alphaproteobacteria</taxon>
        <taxon>Sphingomonadales</taxon>
        <taxon>Sphingomonadaceae</taxon>
        <taxon>Novosphingobium</taxon>
    </lineage>
</organism>